<evidence type="ECO:0000259" key="2">
    <source>
        <dbReference type="Pfam" id="PF00561"/>
    </source>
</evidence>
<reference evidence="4" key="1">
    <citation type="submission" date="2015-07" db="EMBL/GenBank/DDBJ databases">
        <title>Discovery of a poly(ethylene terephthalate assimilation.</title>
        <authorList>
            <person name="Yoshida S."/>
            <person name="Hiraga K."/>
            <person name="Takehana T."/>
            <person name="Taniguchi I."/>
            <person name="Yamaji H."/>
            <person name="Maeda Y."/>
            <person name="Toyohara K."/>
            <person name="Miyamoto K."/>
            <person name="Kimura Y."/>
            <person name="Oda K."/>
        </authorList>
    </citation>
    <scope>NUCLEOTIDE SEQUENCE [LARGE SCALE GENOMIC DNA]</scope>
    <source>
        <strain evidence="4">NBRC 110686 / TISTR 2288 / 201-F6</strain>
    </source>
</reference>
<keyword evidence="4" id="KW-1185">Reference proteome</keyword>
<reference evidence="3 4" key="2">
    <citation type="journal article" date="2016" name="Science">
        <title>A bacterium that degrades and assimilates poly(ethylene terephthalate).</title>
        <authorList>
            <person name="Yoshida S."/>
            <person name="Hiraga K."/>
            <person name="Takehana T."/>
            <person name="Taniguchi I."/>
            <person name="Yamaji H."/>
            <person name="Maeda Y."/>
            <person name="Toyohara K."/>
            <person name="Miyamoto K."/>
            <person name="Kimura Y."/>
            <person name="Oda K."/>
        </authorList>
    </citation>
    <scope>NUCLEOTIDE SEQUENCE [LARGE SCALE GENOMIC DNA]</scope>
    <source>
        <strain evidence="4">NBRC 110686 / TISTR 2288 / 201-F6</strain>
    </source>
</reference>
<sequence>MAPEGPGRPPTAGPSRPLRWDRDGPHWPGSAASRFVRAGGLRWHLQCHGQGPVLLLLHGTGASGHSWRDVVPGLASRHTVLVPDLPGHGFSEALPTGRATLPGMAAALQALVDTIGLAPAGIAGHSAGAAIAAQMALAPAGTVRRLAWINPALQPFDGWAGLAFGPLARWMARRPALASLAAWRGRDPQAVRSLVESTGSTLDEAGLALYGRLIATPSHVAGALAMMAGWDLAPLRRALPALRAPVLLLVGDTDRTVPPGPALRLAATLPTVQVQHWPGLGHLAHEEAPQDCARRLLDWFGPAAAPQAPGASAARSPGA</sequence>
<evidence type="ECO:0000313" key="3">
    <source>
        <dbReference type="EMBL" id="GAP34401.1"/>
    </source>
</evidence>
<proteinExistence type="predicted"/>
<accession>A0A0K8NVH8</accession>
<dbReference type="PRINTS" id="PR00111">
    <property type="entry name" value="ABHYDROLASE"/>
</dbReference>
<dbReference type="InterPro" id="IPR017497">
    <property type="entry name" value="BchO"/>
</dbReference>
<feature type="region of interest" description="Disordered" evidence="1">
    <location>
        <begin position="1"/>
        <end position="26"/>
    </location>
</feature>
<evidence type="ECO:0000256" key="1">
    <source>
        <dbReference type="SAM" id="MobiDB-lite"/>
    </source>
</evidence>
<dbReference type="PRINTS" id="PR00412">
    <property type="entry name" value="EPOXHYDRLASE"/>
</dbReference>
<dbReference type="SUPFAM" id="SSF53474">
    <property type="entry name" value="alpha/beta-Hydrolases"/>
    <property type="match status" value="1"/>
</dbReference>
<comment type="caution">
    <text evidence="3">The sequence shown here is derived from an EMBL/GenBank/DDBJ whole genome shotgun (WGS) entry which is preliminary data.</text>
</comment>
<evidence type="ECO:0000313" key="4">
    <source>
        <dbReference type="Proteomes" id="UP000037660"/>
    </source>
</evidence>
<dbReference type="InterPro" id="IPR000639">
    <property type="entry name" value="Epox_hydrolase-like"/>
</dbReference>
<dbReference type="Proteomes" id="UP000037660">
    <property type="component" value="Unassembled WGS sequence"/>
</dbReference>
<dbReference type="AlphaFoldDB" id="A0A0K8NVH8"/>
<gene>
    <name evidence="3" type="ORF">ISF6_4576</name>
</gene>
<name>A0A0K8NVH8_PISS1</name>
<dbReference type="InterPro" id="IPR029058">
    <property type="entry name" value="AB_hydrolase_fold"/>
</dbReference>
<dbReference type="Pfam" id="PF00561">
    <property type="entry name" value="Abhydrolase_1"/>
    <property type="match status" value="1"/>
</dbReference>
<feature type="domain" description="AB hydrolase-1" evidence="2">
    <location>
        <begin position="52"/>
        <end position="289"/>
    </location>
</feature>
<dbReference type="GO" id="GO:0016787">
    <property type="term" value="F:hydrolase activity"/>
    <property type="evidence" value="ECO:0007669"/>
    <property type="project" value="UniProtKB-KW"/>
</dbReference>
<protein>
    <submittedName>
        <fullName evidence="3">Putative hydrolase</fullName>
    </submittedName>
</protein>
<dbReference type="RefSeq" id="WP_197284555.1">
    <property type="nucleotide sequence ID" value="NZ_BBYR01000007.1"/>
</dbReference>
<dbReference type="InterPro" id="IPR000073">
    <property type="entry name" value="AB_hydrolase_1"/>
</dbReference>
<dbReference type="STRING" id="1547922.ISF6_4576"/>
<dbReference type="PANTHER" id="PTHR46438">
    <property type="entry name" value="ALPHA/BETA-HYDROLASES SUPERFAMILY PROTEIN"/>
    <property type="match status" value="1"/>
</dbReference>
<dbReference type="Gene3D" id="3.40.50.1820">
    <property type="entry name" value="alpha/beta hydrolase"/>
    <property type="match status" value="1"/>
</dbReference>
<dbReference type="EMBL" id="BBYR01000007">
    <property type="protein sequence ID" value="GAP34401.1"/>
    <property type="molecule type" value="Genomic_DNA"/>
</dbReference>
<dbReference type="NCBIfam" id="TIGR03056">
    <property type="entry name" value="bchO_mg_che_rel"/>
    <property type="match status" value="1"/>
</dbReference>
<feature type="compositionally biased region" description="Pro residues" evidence="1">
    <location>
        <begin position="1"/>
        <end position="12"/>
    </location>
</feature>
<keyword evidence="3" id="KW-0378">Hydrolase</keyword>
<organism evidence="3 4">
    <name type="scientific">Piscinibacter sakaiensis</name>
    <name type="common">Ideonella sakaiensis</name>
    <dbReference type="NCBI Taxonomy" id="1547922"/>
    <lineage>
        <taxon>Bacteria</taxon>
        <taxon>Pseudomonadati</taxon>
        <taxon>Pseudomonadota</taxon>
        <taxon>Betaproteobacteria</taxon>
        <taxon>Burkholderiales</taxon>
        <taxon>Sphaerotilaceae</taxon>
        <taxon>Piscinibacter</taxon>
    </lineage>
</organism>
<dbReference type="PANTHER" id="PTHR46438:SF11">
    <property type="entry name" value="LIPASE-RELATED"/>
    <property type="match status" value="1"/>
</dbReference>